<dbReference type="InterPro" id="IPR050738">
    <property type="entry name" value="Sulfatase"/>
</dbReference>
<dbReference type="RefSeq" id="WP_193677681.1">
    <property type="nucleotide sequence ID" value="NZ_JADDIV010000004.1"/>
</dbReference>
<dbReference type="PROSITE" id="PS00018">
    <property type="entry name" value="EF_HAND_1"/>
    <property type="match status" value="1"/>
</dbReference>
<feature type="domain" description="Sulfatase N-terminal" evidence="3">
    <location>
        <begin position="43"/>
        <end position="333"/>
    </location>
</feature>
<accession>A0ABR9S6K6</accession>
<sequence length="726" mass="76573">MRSDASVGSSAIRRLLLAGALLLLASCGGSGSGGGSAAGAQPPNILFVIMDDVGVDQMASFGYGGPVPPAMPNIDAVAAAGVRFRNAWSMPECSPGRAAFFVGRFPHRTNIYQAIGPNDLAQSQVSPYDMTVPKLLKQAGYQSGMFGKFHLAGPDHNAAGHGTPAVLGWDHFTGWIAGVPASIDTTAGGVAPARTHTCGFVPPAGQPGGADTGACYRPDGTCSVMSRARPAEDAAGLQCLASGGILVPNQACGTPPAGLDFRRENAYYVSPLVVIEGRRVEQVPLDDPRGRGYRTRIEADAAIAWIKARPSNRPWMATVSFSAAHTPLQQPPRALVPHSGHADKDALDCNGLLAGRVLQNQMTEALDTEFGRLLVETGLARRAGDGSLQYDPKANNTVIVIVGDNGSMGFSVKPPFNAQRAKGTTYQTGIWDPLIVAGPQVAQPGRAVEHMVNMVDVFQLFGELAGIDVHKAVLRTVDSVALLPYLARPEQAGLRTLNFAQSGFNTQPGGGRNGPCVINSACTQIPMTKSVCEDNSGVWWGKDYTDPAVVPNGGQGYAGCCQVNQALHRSGQPQVAVLPEFSSALRNARYKVVRNTTQVYDSAADSCGPVTTNEFYEIDQAAPAPLLDDADRNLMLAPLSGELRRVYDELTAKLDAMLASEPPCAGDGNKDGFVDAEDVANWRAIAAEWGLSSVYDFVVDALTRADDGQAILRNLGTTCPKSHGYY</sequence>
<evidence type="ECO:0000256" key="2">
    <source>
        <dbReference type="ARBA" id="ARBA00022801"/>
    </source>
</evidence>
<comment type="similarity">
    <text evidence="1">Belongs to the sulfatase family.</text>
</comment>
<name>A0ABR9S6K6_9BURK</name>
<comment type="caution">
    <text evidence="4">The sequence shown here is derived from an EMBL/GenBank/DDBJ whole genome shotgun (WGS) entry which is preliminary data.</text>
</comment>
<dbReference type="EMBL" id="JADDIV010000004">
    <property type="protein sequence ID" value="MBE7369074.1"/>
    <property type="molecule type" value="Genomic_DNA"/>
</dbReference>
<keyword evidence="2" id="KW-0378">Hydrolase</keyword>
<evidence type="ECO:0000313" key="4">
    <source>
        <dbReference type="EMBL" id="MBE7369074.1"/>
    </source>
</evidence>
<dbReference type="InterPro" id="IPR018247">
    <property type="entry name" value="EF_Hand_1_Ca_BS"/>
</dbReference>
<dbReference type="PROSITE" id="PS51257">
    <property type="entry name" value="PROKAR_LIPOPROTEIN"/>
    <property type="match status" value="1"/>
</dbReference>
<dbReference type="SUPFAM" id="SSF53649">
    <property type="entry name" value="Alkaline phosphatase-like"/>
    <property type="match status" value="1"/>
</dbReference>
<keyword evidence="5" id="KW-1185">Reference proteome</keyword>
<dbReference type="InterPro" id="IPR000917">
    <property type="entry name" value="Sulfatase_N"/>
</dbReference>
<gene>
    <name evidence="4" type="ORF">IM787_16035</name>
</gene>
<proteinExistence type="inferred from homology"/>
<evidence type="ECO:0000313" key="5">
    <source>
        <dbReference type="Proteomes" id="UP000806285"/>
    </source>
</evidence>
<dbReference type="PANTHER" id="PTHR42693">
    <property type="entry name" value="ARYLSULFATASE FAMILY MEMBER"/>
    <property type="match status" value="1"/>
</dbReference>
<dbReference type="Pfam" id="PF00884">
    <property type="entry name" value="Sulfatase"/>
    <property type="match status" value="1"/>
</dbReference>
<protein>
    <submittedName>
        <fullName evidence="4">Sulfatase-like hydrolase/transferase</fullName>
    </submittedName>
</protein>
<evidence type="ECO:0000259" key="3">
    <source>
        <dbReference type="Pfam" id="PF00884"/>
    </source>
</evidence>
<reference evidence="4 5" key="1">
    <citation type="submission" date="2020-10" db="EMBL/GenBank/DDBJ databases">
        <title>Ramlibacter sp. HM2 16S ribosomal RNA gene Genome sequencing and assembly.</title>
        <authorList>
            <person name="Kang M."/>
        </authorList>
    </citation>
    <scope>NUCLEOTIDE SEQUENCE [LARGE SCALE GENOMIC DNA]</scope>
    <source>
        <strain evidence="4 5">HM2</strain>
    </source>
</reference>
<dbReference type="Gene3D" id="3.40.720.10">
    <property type="entry name" value="Alkaline Phosphatase, subunit A"/>
    <property type="match status" value="1"/>
</dbReference>
<dbReference type="InterPro" id="IPR017850">
    <property type="entry name" value="Alkaline_phosphatase_core_sf"/>
</dbReference>
<organism evidence="4 5">
    <name type="scientific">Ramlibacter pallidus</name>
    <dbReference type="NCBI Taxonomy" id="2780087"/>
    <lineage>
        <taxon>Bacteria</taxon>
        <taxon>Pseudomonadati</taxon>
        <taxon>Pseudomonadota</taxon>
        <taxon>Betaproteobacteria</taxon>
        <taxon>Burkholderiales</taxon>
        <taxon>Comamonadaceae</taxon>
        <taxon>Ramlibacter</taxon>
    </lineage>
</organism>
<evidence type="ECO:0000256" key="1">
    <source>
        <dbReference type="ARBA" id="ARBA00008779"/>
    </source>
</evidence>
<dbReference type="PANTHER" id="PTHR42693:SF53">
    <property type="entry name" value="ENDO-4-O-SULFATASE"/>
    <property type="match status" value="1"/>
</dbReference>
<dbReference type="Proteomes" id="UP000806285">
    <property type="component" value="Unassembled WGS sequence"/>
</dbReference>